<keyword evidence="2" id="KW-0645">Protease</keyword>
<comment type="similarity">
    <text evidence="5">Belongs to the Prp family.</text>
</comment>
<dbReference type="GO" id="GO:0042254">
    <property type="term" value="P:ribosome biogenesis"/>
    <property type="evidence" value="ECO:0007669"/>
    <property type="project" value="UniProtKB-KW"/>
</dbReference>
<dbReference type="HOGENOM" id="CLU_140910_1_1_9"/>
<dbReference type="KEGG" id="clt:CM240_1499"/>
<dbReference type="PANTHER" id="PTHR39178:SF1">
    <property type="entry name" value="RIBOSOMAL-PROCESSING CYSTEINE PROTEASE PRP"/>
    <property type="match status" value="1"/>
</dbReference>
<dbReference type="GO" id="GO:0008234">
    <property type="term" value="F:cysteine-type peptidase activity"/>
    <property type="evidence" value="ECO:0007669"/>
    <property type="project" value="UniProtKB-KW"/>
</dbReference>
<dbReference type="EMBL" id="HG917868">
    <property type="protein sequence ID" value="CDM68658.1"/>
    <property type="molecule type" value="Genomic_DNA"/>
</dbReference>
<dbReference type="OrthoDB" id="48998at2"/>
<evidence type="ECO:0000313" key="8">
    <source>
        <dbReference type="Proteomes" id="UP000019426"/>
    </source>
</evidence>
<keyword evidence="1" id="KW-0690">Ribosome biogenesis</keyword>
<organism evidence="7 8">
    <name type="scientific">Clostridium bornimense</name>
    <dbReference type="NCBI Taxonomy" id="1216932"/>
    <lineage>
        <taxon>Bacteria</taxon>
        <taxon>Bacillati</taxon>
        <taxon>Bacillota</taxon>
        <taxon>Clostridia</taxon>
        <taxon>Eubacteriales</taxon>
        <taxon>Clostridiaceae</taxon>
        <taxon>Clostridium</taxon>
    </lineage>
</organism>
<evidence type="ECO:0000313" key="7">
    <source>
        <dbReference type="EMBL" id="CDM68658.1"/>
    </source>
</evidence>
<dbReference type="Gene3D" id="3.30.70.1490">
    <property type="entry name" value="Cysteine protease Prp"/>
    <property type="match status" value="1"/>
</dbReference>
<evidence type="ECO:0000256" key="5">
    <source>
        <dbReference type="ARBA" id="ARBA00044503"/>
    </source>
</evidence>
<reference evidence="7 8" key="1">
    <citation type="submission" date="2013-11" db="EMBL/GenBank/DDBJ databases">
        <title>Complete genome sequence of Clostridum sp. M2/40.</title>
        <authorList>
            <person name="Wibberg D."/>
            <person name="Puehler A."/>
            <person name="Schlueter A."/>
        </authorList>
    </citation>
    <scope>NUCLEOTIDE SEQUENCE [LARGE SCALE GENOMIC DNA]</scope>
    <source>
        <strain evidence="8">M2/40</strain>
    </source>
</reference>
<dbReference type="GO" id="GO:0006508">
    <property type="term" value="P:proteolysis"/>
    <property type="evidence" value="ECO:0007669"/>
    <property type="project" value="UniProtKB-KW"/>
</dbReference>
<protein>
    <recommendedName>
        <fullName evidence="6">Ribosomal processing cysteine protease Prp</fullName>
    </recommendedName>
</protein>
<evidence type="ECO:0000256" key="1">
    <source>
        <dbReference type="ARBA" id="ARBA00022517"/>
    </source>
</evidence>
<gene>
    <name evidence="7" type="ORF">CM240_1499</name>
</gene>
<proteinExistence type="inferred from homology"/>
<evidence type="ECO:0000256" key="4">
    <source>
        <dbReference type="ARBA" id="ARBA00022807"/>
    </source>
</evidence>
<keyword evidence="4" id="KW-0788">Thiol protease</keyword>
<dbReference type="PANTHER" id="PTHR39178">
    <property type="entry name" value="HYPOTHETICAL RIBOSOME-ASSOCIATED PROTEIN"/>
    <property type="match status" value="1"/>
</dbReference>
<keyword evidence="3" id="KW-0378">Hydrolase</keyword>
<evidence type="ECO:0000256" key="2">
    <source>
        <dbReference type="ARBA" id="ARBA00022670"/>
    </source>
</evidence>
<dbReference type="Proteomes" id="UP000019426">
    <property type="component" value="Chromosome M2/40_rep1"/>
</dbReference>
<dbReference type="InterPro" id="IPR007422">
    <property type="entry name" value="Peptidase_Prp"/>
</dbReference>
<dbReference type="CDD" id="cd16332">
    <property type="entry name" value="Prp-like"/>
    <property type="match status" value="1"/>
</dbReference>
<accession>W6RW96</accession>
<dbReference type="STRING" id="1216932.CM240_1499"/>
<keyword evidence="8" id="KW-1185">Reference proteome</keyword>
<dbReference type="PATRIC" id="fig|1216932.3.peg.1492"/>
<name>W6RW96_9CLOT</name>
<dbReference type="SUPFAM" id="SSF118010">
    <property type="entry name" value="TM1457-like"/>
    <property type="match status" value="1"/>
</dbReference>
<dbReference type="InterPro" id="IPR036764">
    <property type="entry name" value="Peptidase_Prp_sf"/>
</dbReference>
<dbReference type="eggNOG" id="COG2868">
    <property type="taxonomic scope" value="Bacteria"/>
</dbReference>
<sequence>MIKIDFQKHCDKLISFNISGHAGFDESGRDIVCSAVSVLSGAVINGVTEILKIDAPYDFSDGHMSISLSSLSDEEIEKCQVLMETMLVSLKSLEVNYKDYVNVHIKEV</sequence>
<dbReference type="Pfam" id="PF04327">
    <property type="entry name" value="Peptidase_Prp"/>
    <property type="match status" value="1"/>
</dbReference>
<dbReference type="RefSeq" id="WP_044037908.1">
    <property type="nucleotide sequence ID" value="NZ_HG917868.1"/>
</dbReference>
<evidence type="ECO:0000256" key="6">
    <source>
        <dbReference type="ARBA" id="ARBA00044538"/>
    </source>
</evidence>
<evidence type="ECO:0000256" key="3">
    <source>
        <dbReference type="ARBA" id="ARBA00022801"/>
    </source>
</evidence>
<dbReference type="AlphaFoldDB" id="W6RW96"/>